<keyword evidence="1" id="KW-1133">Transmembrane helix</keyword>
<dbReference type="AlphaFoldDB" id="A0A1Z4JM71"/>
<evidence type="ECO:0000259" key="2">
    <source>
        <dbReference type="Pfam" id="PF00882"/>
    </source>
</evidence>
<accession>A0A1Z4JM71</accession>
<feature type="transmembrane region" description="Helical" evidence="1">
    <location>
        <begin position="30"/>
        <end position="53"/>
    </location>
</feature>
<feature type="domain" description="Phospholipase C/D" evidence="2">
    <location>
        <begin position="88"/>
        <end position="189"/>
    </location>
</feature>
<reference evidence="3 4" key="1">
    <citation type="submission" date="2017-06" db="EMBL/GenBank/DDBJ databases">
        <title>Genome sequencing of cyanobaciteial culture collection at National Institute for Environmental Studies (NIES).</title>
        <authorList>
            <person name="Hirose Y."/>
            <person name="Shimura Y."/>
            <person name="Fujisawa T."/>
            <person name="Nakamura Y."/>
            <person name="Kawachi M."/>
        </authorList>
    </citation>
    <scope>NUCLEOTIDE SEQUENCE [LARGE SCALE GENOMIC DNA]</scope>
    <source>
        <strain evidence="3 4">NIES-2135</strain>
    </source>
</reference>
<organism evidence="3 4">
    <name type="scientific">Leptolyngbya boryana NIES-2135</name>
    <dbReference type="NCBI Taxonomy" id="1973484"/>
    <lineage>
        <taxon>Bacteria</taxon>
        <taxon>Bacillati</taxon>
        <taxon>Cyanobacteriota</taxon>
        <taxon>Cyanophyceae</taxon>
        <taxon>Leptolyngbyales</taxon>
        <taxon>Leptolyngbyaceae</taxon>
        <taxon>Leptolyngbya group</taxon>
        <taxon>Leptolyngbya</taxon>
    </lineage>
</organism>
<dbReference type="SMART" id="SM00728">
    <property type="entry name" value="ChW"/>
    <property type="match status" value="2"/>
</dbReference>
<dbReference type="Pfam" id="PF00882">
    <property type="entry name" value="Zn_dep_PLPC"/>
    <property type="match status" value="1"/>
</dbReference>
<dbReference type="Proteomes" id="UP000217895">
    <property type="component" value="Chromosome"/>
</dbReference>
<dbReference type="InterPro" id="IPR006637">
    <property type="entry name" value="ChW"/>
</dbReference>
<gene>
    <name evidence="3" type="ORF">NIES2135_47160</name>
</gene>
<dbReference type="EMBL" id="AP018203">
    <property type="protein sequence ID" value="BAY57845.1"/>
    <property type="molecule type" value="Genomic_DNA"/>
</dbReference>
<keyword evidence="1" id="KW-0812">Transmembrane</keyword>
<dbReference type="Pfam" id="PF07538">
    <property type="entry name" value="ChW"/>
    <property type="match status" value="3"/>
</dbReference>
<protein>
    <recommendedName>
        <fullName evidence="2">Phospholipase C/D domain-containing protein</fullName>
    </recommendedName>
</protein>
<keyword evidence="4" id="KW-1185">Reference proteome</keyword>
<name>A0A1Z4JM71_LEPBY</name>
<dbReference type="InterPro" id="IPR029002">
    <property type="entry name" value="PLPC/GPLD1"/>
</dbReference>
<evidence type="ECO:0000313" key="3">
    <source>
        <dbReference type="EMBL" id="BAY57845.1"/>
    </source>
</evidence>
<keyword evidence="1" id="KW-0472">Membrane</keyword>
<evidence type="ECO:0000313" key="4">
    <source>
        <dbReference type="Proteomes" id="UP000217895"/>
    </source>
</evidence>
<feature type="transmembrane region" description="Helical" evidence="1">
    <location>
        <begin position="6"/>
        <end position="23"/>
    </location>
</feature>
<sequence>MTWGYLQFSNNLIIMLPTFYSLWHRLKVCNLSLLIIIAIAISLVSYPSAAWAWKPTTHVYLGKQALDDALDDGKVTIPRVDYNNGQVTGEVGTYQVDPTILAALRSNAPQYRAGILGPDAYPDILTGQQVIHPSASETKIAGGPNAWLAYLWGRANTANTSAIRAFTVGYLTHAAGDMFGHTFVNNFSGGSFAITPPEGPANAVKHIVVEGYTDKRVDARAMDRNFFNVSIDGVSDFIYQNMIDARPGTVLDGQLLRAGGTGTDLSVPRIYSTLRANLQRDISAYYAKKADYDRRADACKPLDFSCSRVAILAEKGTYVATNGIQVTYKEAWRDDIDSGLKAWPGVSHEVAKALFFNPSRSADTQRAEAVLQKYVTDHLLSMSGAPDFVGLTANAISSIVDAITPDFLLEPIRKLKEDLLNTMLKSAIGMTKQELKEYLTSPDKYFDQVLGRGSGENTNLKSFNANYLKIKDTGYTNPSESFNANVVPAAYNTIVMSKLILLGQSEVNRLLSDLKSSARLQQPNVMLGFISTLDGDNQWSSGMVFAQDCNAYRQIFMKQPGEKGACAGNASVNPPTTPQKVSLRGIVHLQNIGDVPFQNDAFAGTRGESRRLEGFSLQISDSIPGLGIEYMAHIQDVGDTPWVGSGQFVGTRGKSQRLEGFAIRLTGSAAANYNVNYFCHLQDIGDTPVRSNGQFCGTRGESRRLEGLQVWIQKK</sequence>
<evidence type="ECO:0000256" key="1">
    <source>
        <dbReference type="SAM" id="Phobius"/>
    </source>
</evidence>
<proteinExistence type="predicted"/>